<protein>
    <submittedName>
        <fullName evidence="1">Uncharacterized protein</fullName>
    </submittedName>
</protein>
<gene>
    <name evidence="1" type="ORF">BOLC4T27169H</name>
</gene>
<accession>A0A3P6CGC2</accession>
<dbReference type="AlphaFoldDB" id="A0A3P6CGC2"/>
<proteinExistence type="predicted"/>
<sequence>MICMRVDLKSFINVTIHLQRSPSWLDKPSILPQGQIETILWGLEHLMENSIFTPVSLPEKWKNWRHVW</sequence>
<name>A0A3P6CGC2_BRAOL</name>
<reference evidence="1" key="1">
    <citation type="submission" date="2018-11" db="EMBL/GenBank/DDBJ databases">
        <authorList>
            <consortium name="Genoscope - CEA"/>
            <person name="William W."/>
        </authorList>
    </citation>
    <scope>NUCLEOTIDE SEQUENCE</scope>
</reference>
<organism evidence="1">
    <name type="scientific">Brassica oleracea</name>
    <name type="common">Wild cabbage</name>
    <dbReference type="NCBI Taxonomy" id="3712"/>
    <lineage>
        <taxon>Eukaryota</taxon>
        <taxon>Viridiplantae</taxon>
        <taxon>Streptophyta</taxon>
        <taxon>Embryophyta</taxon>
        <taxon>Tracheophyta</taxon>
        <taxon>Spermatophyta</taxon>
        <taxon>Magnoliopsida</taxon>
        <taxon>eudicotyledons</taxon>
        <taxon>Gunneridae</taxon>
        <taxon>Pentapetalae</taxon>
        <taxon>rosids</taxon>
        <taxon>malvids</taxon>
        <taxon>Brassicales</taxon>
        <taxon>Brassicaceae</taxon>
        <taxon>Brassiceae</taxon>
        <taxon>Brassica</taxon>
    </lineage>
</organism>
<evidence type="ECO:0000313" key="1">
    <source>
        <dbReference type="EMBL" id="VDD13470.1"/>
    </source>
</evidence>
<dbReference type="EMBL" id="LR031873">
    <property type="protein sequence ID" value="VDD13470.1"/>
    <property type="molecule type" value="Genomic_DNA"/>
</dbReference>